<evidence type="ECO:0000259" key="1">
    <source>
        <dbReference type="Pfam" id="PF05088"/>
    </source>
</evidence>
<organism evidence="6 7">
    <name type="scientific">Amycolatopsis rhizosphaerae</name>
    <dbReference type="NCBI Taxonomy" id="2053003"/>
    <lineage>
        <taxon>Bacteria</taxon>
        <taxon>Bacillati</taxon>
        <taxon>Actinomycetota</taxon>
        <taxon>Actinomycetes</taxon>
        <taxon>Pseudonocardiales</taxon>
        <taxon>Pseudonocardiaceae</taxon>
        <taxon>Amycolatopsis</taxon>
    </lineage>
</organism>
<dbReference type="PANTHER" id="PTHR43403">
    <property type="entry name" value="NAD-SPECIFIC GLUTAMATE DEHYDROGENASE"/>
    <property type="match status" value="1"/>
</dbReference>
<dbReference type="InterPro" id="IPR028971">
    <property type="entry name" value="NAD-GDH_cat"/>
</dbReference>
<dbReference type="InterPro" id="IPR036291">
    <property type="entry name" value="NAD(P)-bd_dom_sf"/>
</dbReference>
<dbReference type="RefSeq" id="WP_144584910.1">
    <property type="nucleotide sequence ID" value="NZ_VJWX01000004.1"/>
</dbReference>
<dbReference type="InterPro" id="IPR046346">
    <property type="entry name" value="Aminoacid_DH-like_N_sf"/>
</dbReference>
<evidence type="ECO:0000259" key="4">
    <source>
        <dbReference type="Pfam" id="PF21076"/>
    </source>
</evidence>
<feature type="domain" description="NAD-glutamate dehydrogenase N-terminal ACT1" evidence="3">
    <location>
        <begin position="20"/>
        <end position="163"/>
    </location>
</feature>
<dbReference type="Gene3D" id="3.40.50.720">
    <property type="entry name" value="NAD(P)-binding Rossmann-like Domain"/>
    <property type="match status" value="1"/>
</dbReference>
<name>A0A558DNA3_9PSEU</name>
<dbReference type="InterPro" id="IPR049059">
    <property type="entry name" value="NAD_Glu_DH_HM1"/>
</dbReference>
<feature type="domain" description="NAD-glutamate dehydrogenase ACT3" evidence="5">
    <location>
        <begin position="522"/>
        <end position="593"/>
    </location>
</feature>
<dbReference type="GO" id="GO:0004069">
    <property type="term" value="F:L-aspartate:2-oxoglutarate aminotransferase activity"/>
    <property type="evidence" value="ECO:0007669"/>
    <property type="project" value="InterPro"/>
</dbReference>
<dbReference type="Pfam" id="PF21073">
    <property type="entry name" value="GDH_HM1"/>
    <property type="match status" value="1"/>
</dbReference>
<proteinExistence type="predicted"/>
<dbReference type="InterPro" id="IPR049056">
    <property type="entry name" value="NAD_Glu_DH_HM3"/>
</dbReference>
<gene>
    <name evidence="6" type="ORF">FNH05_00995</name>
</gene>
<dbReference type="Pfam" id="PF21078">
    <property type="entry name" value="GDH_HM3"/>
    <property type="match status" value="1"/>
</dbReference>
<comment type="caution">
    <text evidence="6">The sequence shown here is derived from an EMBL/GenBank/DDBJ whole genome shotgun (WGS) entry which is preliminary data.</text>
</comment>
<dbReference type="InterPro" id="IPR048381">
    <property type="entry name" value="GDH_C"/>
</dbReference>
<keyword evidence="7" id="KW-1185">Reference proteome</keyword>
<dbReference type="InterPro" id="IPR007780">
    <property type="entry name" value="NAD_Glu_DH_bac"/>
</dbReference>
<dbReference type="Pfam" id="PF21075">
    <property type="entry name" value="GDH_ACT1"/>
    <property type="match status" value="1"/>
</dbReference>
<dbReference type="GO" id="GO:0006538">
    <property type="term" value="P:L-glutamate catabolic process"/>
    <property type="evidence" value="ECO:0007669"/>
    <property type="project" value="InterPro"/>
</dbReference>
<dbReference type="Pfam" id="PF21074">
    <property type="entry name" value="GDH_C"/>
    <property type="match status" value="1"/>
</dbReference>
<sequence>MTLTQGLSIPDTEGDRLAGVYSRGLPAEERAAAGEDELAALLGSHRALARQRTPAEPVLRIFTRSLSRDGRTQAVTAIQVVTDDMPCLVDSVLDELARGGARVRRVVHPIVVARRDGTGELIEVLPDADPEEPPAGAITESWISVEVDRIAGPTEIEELRRRLHTVLADVREVFESGERMREIAVAVATETADAETAALLRWLADGNFMFLGYRFDEVSGPVPESRAGLGLLRREDSLLARLDPTEPGAVLPPLELAAASGSSTVHGPDTPFHIGVAAFAADGQARGRHRFVGAFTGSARHEDVSAIPVIAGRVRRAISHAGVPLDSRSGRRMLNILQDLPRGELFSADWRFLHAAATGLLVPTERHRLRLFVRRDPYRRFFSCLVHLGTDHCTTATRAAMGDALLDELGGTSVEQQPCSATATMTTIRFVVHTDPAAAADTDTDIDTARIQERLSATVRGWDDQLIEAVLAGADDPAAGEVTAELARRYADAFPPAYKEDFDARVGLADLRRLRDLSGEGDLAVSLYLPPGAAAGEAGFKLYLSGRRITLSAVLPMLQHLGVEVVDERPYEIGWDGAERRVFDFGLTIDRAGGWQDPGARERFEDAFTAVWRGDAESDRFNALVPYAGLTWRQAALLRAYAAYLRQAGTRYSQSYLQETLIAHPGTVVALVRLFEARFDPELPEPERPQRTGELTAEVGRLIDEVSTLDADRILRGYLALINATVRTSYFRSPVPGAADPVLTLKLDPQAVPGLPQPRPHRETFVYSPRVEGVHLRYGPVARGGLRWSDRREDYRTEILGLVKAQAAKNAVIVPVGAKGGFVLKRPPSGNREALAAEALACYRMFVSGLLDVTDNVVRGRTVPPARVVRHDGDDTYLVVAADKGTATFSDAANEVAAAHGFWLGDAFASGGSVGYDHKAMGITARGAWESVRRNFRELGLDPDHDDFTVVGIGDMSGDVFGNGMLLSRHIRLVAAFDHRHVFLDPEPDAERSFAERQRLFRLPRSSWADYDRSLLSAGGGVWPRDVKAIPLNDHVRAALGLGDLPGPLSPAELVKAILLAPVDLLWNGGIGTYVKGTAESHAEVRDKANDAVRVDGNEVRARVVAEGGNLGLTQQGRIEFARAGGKVNTDALDNSAGVDCSDHEVNIKIMLDLAVAKAALSGTDRNARLAALTGDVAELVLANNRRQNRVLGVSRSHATAMLPVHARLIADLERRHGLDRRLEVLPAPGQLAAMEREGQGLSSPELATLLAHVKLGLKKDILASDLLDEEVFTRRVPAYFPQPLRQRFGGSIRRHPLRREIEATLLVNEVVDNAGLSYTFRLAEEMAVEPADAVRAFTVVSAVYDLGALWQQIDTEGAEGAGLPTKTTDRLLLESRRLLDRASRWMLRRRSQPLDVGTEIERFRPVVGRLAARLNTLVRGRVRAELEQGAQRLLADGVPEALAGRIPGLLAAYPLLDIAEVTERIEGGSAEATAELYYALSDHLGVDRLLEAVGALPHGDRWHALARLSLRDDLYDSLRAITFAIAAGATPGRTADQHIAAWEHAEAARLARVRRALAEVGESGRADLPAVTAAVNQIRALAG</sequence>
<feature type="domain" description="NAD-glutamate dehydrogenase catalytic" evidence="1">
    <location>
        <begin position="701"/>
        <end position="1194"/>
    </location>
</feature>
<dbReference type="SUPFAM" id="SSF53223">
    <property type="entry name" value="Aminoacid dehydrogenase-like, N-terminal domain"/>
    <property type="match status" value="1"/>
</dbReference>
<dbReference type="InterPro" id="IPR049064">
    <property type="entry name" value="NAD_Glu_DH_ACT3"/>
</dbReference>
<dbReference type="PANTHER" id="PTHR43403:SF1">
    <property type="entry name" value="NAD-SPECIFIC GLUTAMATE DEHYDROGENASE"/>
    <property type="match status" value="1"/>
</dbReference>
<dbReference type="Pfam" id="PF21079">
    <property type="entry name" value="GDH_HM2"/>
    <property type="match status" value="1"/>
</dbReference>
<feature type="domain" description="NAD-glutamate dehydrogenase ACT2" evidence="4">
    <location>
        <begin position="370"/>
        <end position="463"/>
    </location>
</feature>
<evidence type="ECO:0000313" key="7">
    <source>
        <dbReference type="Proteomes" id="UP000320011"/>
    </source>
</evidence>
<dbReference type="Pfam" id="PF05088">
    <property type="entry name" value="Bac_GDH_CD"/>
    <property type="match status" value="1"/>
</dbReference>
<dbReference type="PIRSF" id="PIRSF036761">
    <property type="entry name" value="GDH_Mll4104"/>
    <property type="match status" value="1"/>
</dbReference>
<protein>
    <submittedName>
        <fullName evidence="6">NAD-glutamate dehydrogenase</fullName>
    </submittedName>
</protein>
<reference evidence="6 7" key="2">
    <citation type="submission" date="2019-08" db="EMBL/GenBank/DDBJ databases">
        <title>Amycolatopsis acidicola sp. nov., isolated from peat swamp forest soil.</title>
        <authorList>
            <person name="Srisuk N."/>
        </authorList>
    </citation>
    <scope>NUCLEOTIDE SEQUENCE [LARGE SCALE GENOMIC DNA]</scope>
    <source>
        <strain evidence="6 7">TBRC 6029</strain>
    </source>
</reference>
<dbReference type="EMBL" id="VJWX01000004">
    <property type="protein sequence ID" value="TVT62496.1"/>
    <property type="molecule type" value="Genomic_DNA"/>
</dbReference>
<dbReference type="InterPro" id="IPR024727">
    <property type="entry name" value="NAD_Glu_DH_N_ACT1"/>
</dbReference>
<dbReference type="Pfam" id="PF21077">
    <property type="entry name" value="GDH_ACT3"/>
    <property type="match status" value="1"/>
</dbReference>
<evidence type="ECO:0000313" key="6">
    <source>
        <dbReference type="EMBL" id="TVT62496.1"/>
    </source>
</evidence>
<dbReference type="GO" id="GO:0004352">
    <property type="term" value="F:glutamate dehydrogenase (NAD+) activity"/>
    <property type="evidence" value="ECO:0007669"/>
    <property type="project" value="InterPro"/>
</dbReference>
<accession>A0A558DNA3</accession>
<feature type="domain" description="NAD-specific glutamate dehydrogenase C-terminal" evidence="2">
    <location>
        <begin position="1239"/>
        <end position="1580"/>
    </location>
</feature>
<dbReference type="OrthoDB" id="9758052at2"/>
<dbReference type="SUPFAM" id="SSF51735">
    <property type="entry name" value="NAD(P)-binding Rossmann-fold domains"/>
    <property type="match status" value="1"/>
</dbReference>
<reference evidence="6 7" key="1">
    <citation type="submission" date="2019-07" db="EMBL/GenBank/DDBJ databases">
        <authorList>
            <person name="Duangmal K."/>
            <person name="Teo W.F.A."/>
        </authorList>
    </citation>
    <scope>NUCLEOTIDE SEQUENCE [LARGE SCALE GENOMIC DNA]</scope>
    <source>
        <strain evidence="6 7">TBRC 6029</strain>
    </source>
</reference>
<evidence type="ECO:0000259" key="3">
    <source>
        <dbReference type="Pfam" id="PF21075"/>
    </source>
</evidence>
<dbReference type="Pfam" id="PF21076">
    <property type="entry name" value="GDH_ACT2"/>
    <property type="match status" value="1"/>
</dbReference>
<evidence type="ECO:0000259" key="2">
    <source>
        <dbReference type="Pfam" id="PF21074"/>
    </source>
</evidence>
<dbReference type="InterPro" id="IPR049058">
    <property type="entry name" value="NAD_Glu_DH_HM2"/>
</dbReference>
<dbReference type="InterPro" id="IPR049062">
    <property type="entry name" value="NAD_Glu_DH_ACT2"/>
</dbReference>
<evidence type="ECO:0000259" key="5">
    <source>
        <dbReference type="Pfam" id="PF21077"/>
    </source>
</evidence>
<dbReference type="Proteomes" id="UP000320011">
    <property type="component" value="Unassembled WGS sequence"/>
</dbReference>